<evidence type="ECO:0000313" key="1">
    <source>
        <dbReference type="EMBL" id="MFB9075346.1"/>
    </source>
</evidence>
<accession>A0ABV5G8T0</accession>
<comment type="caution">
    <text evidence="1">The sequence shown here is derived from an EMBL/GenBank/DDBJ whole genome shotgun (WGS) entry which is preliminary data.</text>
</comment>
<organism evidence="1 2">
    <name type="scientific">Citricoccus parietis</name>
    <dbReference type="NCBI Taxonomy" id="592307"/>
    <lineage>
        <taxon>Bacteria</taxon>
        <taxon>Bacillati</taxon>
        <taxon>Actinomycetota</taxon>
        <taxon>Actinomycetes</taxon>
        <taxon>Micrococcales</taxon>
        <taxon>Micrococcaceae</taxon>
        <taxon>Citricoccus</taxon>
    </lineage>
</organism>
<dbReference type="Proteomes" id="UP001589575">
    <property type="component" value="Unassembled WGS sequence"/>
</dbReference>
<proteinExistence type="predicted"/>
<gene>
    <name evidence="1" type="ORF">ACFFX0_30920</name>
</gene>
<sequence length="46" mass="4676">MTDSVLPSPASPCTHIIARAVMTSTRLSRSASNASVATTFAPGSAR</sequence>
<dbReference type="EMBL" id="JBHMFI010000023">
    <property type="protein sequence ID" value="MFB9075346.1"/>
    <property type="molecule type" value="Genomic_DNA"/>
</dbReference>
<keyword evidence="2" id="KW-1185">Reference proteome</keyword>
<reference evidence="1 2" key="1">
    <citation type="submission" date="2024-09" db="EMBL/GenBank/DDBJ databases">
        <authorList>
            <person name="Sun Q."/>
            <person name="Mori K."/>
        </authorList>
    </citation>
    <scope>NUCLEOTIDE SEQUENCE [LARGE SCALE GENOMIC DNA]</scope>
    <source>
        <strain evidence="1 2">CCM 7609</strain>
    </source>
</reference>
<protein>
    <submittedName>
        <fullName evidence="1">Uncharacterized protein</fullName>
    </submittedName>
</protein>
<evidence type="ECO:0000313" key="2">
    <source>
        <dbReference type="Proteomes" id="UP001589575"/>
    </source>
</evidence>
<name>A0ABV5G8T0_9MICC</name>